<accession>I7ME17</accession>
<dbReference type="AlphaFoldDB" id="I7ME17"/>
<dbReference type="GO" id="GO:0005634">
    <property type="term" value="C:nucleus"/>
    <property type="evidence" value="ECO:0007669"/>
    <property type="project" value="TreeGrafter"/>
</dbReference>
<gene>
    <name evidence="3" type="ORF">TTHERM_00404270</name>
</gene>
<protein>
    <submittedName>
        <fullName evidence="3">Poly (ADP-ribose) glycohydrolase</fullName>
    </submittedName>
</protein>
<feature type="domain" description="PARG catalytic Macro" evidence="2">
    <location>
        <begin position="528"/>
        <end position="629"/>
    </location>
</feature>
<organism evidence="3 4">
    <name type="scientific">Tetrahymena thermophila (strain SB210)</name>
    <dbReference type="NCBI Taxonomy" id="312017"/>
    <lineage>
        <taxon>Eukaryota</taxon>
        <taxon>Sar</taxon>
        <taxon>Alveolata</taxon>
        <taxon>Ciliophora</taxon>
        <taxon>Intramacronucleata</taxon>
        <taxon>Oligohymenophorea</taxon>
        <taxon>Hymenostomatida</taxon>
        <taxon>Tetrahymenina</taxon>
        <taxon>Tetrahymenidae</taxon>
        <taxon>Tetrahymena</taxon>
    </lineage>
</organism>
<dbReference type="GO" id="GO:0009225">
    <property type="term" value="P:nucleotide-sugar metabolic process"/>
    <property type="evidence" value="ECO:0007669"/>
    <property type="project" value="TreeGrafter"/>
</dbReference>
<keyword evidence="1" id="KW-0175">Coiled coil</keyword>
<evidence type="ECO:0000256" key="1">
    <source>
        <dbReference type="SAM" id="Coils"/>
    </source>
</evidence>
<dbReference type="EMBL" id="GG662719">
    <property type="protein sequence ID" value="EAR93857.4"/>
    <property type="molecule type" value="Genomic_DNA"/>
</dbReference>
<dbReference type="Pfam" id="PF05028">
    <property type="entry name" value="PARG_cat_C"/>
    <property type="match status" value="1"/>
</dbReference>
<dbReference type="PANTHER" id="PTHR12837">
    <property type="entry name" value="POLY ADP-RIBOSE GLYCOHYDROLASE"/>
    <property type="match status" value="1"/>
</dbReference>
<feature type="coiled-coil region" evidence="1">
    <location>
        <begin position="12"/>
        <end position="39"/>
    </location>
</feature>
<dbReference type="GO" id="GO:1990966">
    <property type="term" value="P:ATP generation from poly-ADP-D-ribose"/>
    <property type="evidence" value="ECO:0007669"/>
    <property type="project" value="TreeGrafter"/>
</dbReference>
<dbReference type="OrthoDB" id="1937899at2759"/>
<dbReference type="eggNOG" id="ENOG502S38Q">
    <property type="taxonomic scope" value="Eukaryota"/>
</dbReference>
<dbReference type="GO" id="GO:0004649">
    <property type="term" value="F:poly(ADP-ribose) glycohydrolase activity"/>
    <property type="evidence" value="ECO:0007669"/>
    <property type="project" value="InterPro"/>
</dbReference>
<dbReference type="Proteomes" id="UP000009168">
    <property type="component" value="Unassembled WGS sequence"/>
</dbReference>
<keyword evidence="4" id="KW-1185">Reference proteome</keyword>
<dbReference type="RefSeq" id="XP_001014102.4">
    <property type="nucleotide sequence ID" value="XM_001014102.4"/>
</dbReference>
<dbReference type="STRING" id="312017.I7ME17"/>
<reference evidence="4" key="1">
    <citation type="journal article" date="2006" name="PLoS Biol.">
        <title>Macronuclear genome sequence of the ciliate Tetrahymena thermophila, a model eukaryote.</title>
        <authorList>
            <person name="Eisen J.A."/>
            <person name="Coyne R.S."/>
            <person name="Wu M."/>
            <person name="Wu D."/>
            <person name="Thiagarajan M."/>
            <person name="Wortman J.R."/>
            <person name="Badger J.H."/>
            <person name="Ren Q."/>
            <person name="Amedeo P."/>
            <person name="Jones K.M."/>
            <person name="Tallon L.J."/>
            <person name="Delcher A.L."/>
            <person name="Salzberg S.L."/>
            <person name="Silva J.C."/>
            <person name="Haas B.J."/>
            <person name="Majoros W.H."/>
            <person name="Farzad M."/>
            <person name="Carlton J.M."/>
            <person name="Smith R.K. Jr."/>
            <person name="Garg J."/>
            <person name="Pearlman R.E."/>
            <person name="Karrer K.M."/>
            <person name="Sun L."/>
            <person name="Manning G."/>
            <person name="Elde N.C."/>
            <person name="Turkewitz A.P."/>
            <person name="Asai D.J."/>
            <person name="Wilkes D.E."/>
            <person name="Wang Y."/>
            <person name="Cai H."/>
            <person name="Collins K."/>
            <person name="Stewart B.A."/>
            <person name="Lee S.R."/>
            <person name="Wilamowska K."/>
            <person name="Weinberg Z."/>
            <person name="Ruzzo W.L."/>
            <person name="Wloga D."/>
            <person name="Gaertig J."/>
            <person name="Frankel J."/>
            <person name="Tsao C.-C."/>
            <person name="Gorovsky M.A."/>
            <person name="Keeling P.J."/>
            <person name="Waller R.F."/>
            <person name="Patron N.J."/>
            <person name="Cherry J.M."/>
            <person name="Stover N.A."/>
            <person name="Krieger C.J."/>
            <person name="del Toro C."/>
            <person name="Ryder H.F."/>
            <person name="Williamson S.C."/>
            <person name="Barbeau R.A."/>
            <person name="Hamilton E.P."/>
            <person name="Orias E."/>
        </authorList>
    </citation>
    <scope>NUCLEOTIDE SEQUENCE [LARGE SCALE GENOMIC DNA]</scope>
    <source>
        <strain evidence="4">SB210</strain>
    </source>
</reference>
<dbReference type="PANTHER" id="PTHR12837:SF0">
    <property type="entry name" value="POLY(ADP-RIBOSE) GLYCOHYDROLASE"/>
    <property type="match status" value="1"/>
</dbReference>
<name>I7ME17_TETTS</name>
<evidence type="ECO:0000313" key="4">
    <source>
        <dbReference type="Proteomes" id="UP000009168"/>
    </source>
</evidence>
<sequence>MIQTLSHLFNLSQKLIKLRSNKKQKRKKMEEELNEKYQSQYALDTSYEVIDISNNKTQQVKNFEITKNKFDTKMDIENQKTQQPDFTEKQNGLSVKYQESNLYNNYGLPQAKQVQLNMEQTLYQKEQQPIQSASNQQNLNIKTTAVIENKFLEQQNILNQNTILDTVTKLDGDQNKNKEKTNTNIEKKSENEQLLNKLAQNKDYSQINYGIFKNYNYINYQTDQKLDQFYSQNQQKQQEYTYSEKQKEQYLNAQEIKFQDFKNQNIYDDKQPPQAIEQLEQLVKEQQVFSDQGKSQTNQGNIFTKIFNKKSDFPNQLYNPTIINKCNPLNTNIKNKIQNPNLSIKIEDIIKYAPLKQFSISIKQTIYNKLIQSLSDEDKKQELHILRCVKDIDLPKNKLCEELLKTELKQQQDTFSYFKPPHDECHWYLNFADNKLFGFYTSALYAQDELQCTEMPMLAHVKEYLETQRSVPNLKPRTQEKDEPTPVLIVNVPRIGTIDINPDQKYRQGLYGNNFRQLKEQDLPQKLTIFEKENLVYTNIIAMSAIGYGNGQYTKDQIIFTLYTAYKAFRQALEITNLYYPNQKCVIHTGNWGCGAFGNNYQLIAILQILAANLAGVDKMYYHTFSQHGTDQFNIGQAIYYQIIQNLASNKGEVKISKIIEEIQKKKFVWGQSDGN</sequence>
<dbReference type="GO" id="GO:0005975">
    <property type="term" value="P:carbohydrate metabolic process"/>
    <property type="evidence" value="ECO:0007669"/>
    <property type="project" value="InterPro"/>
</dbReference>
<dbReference type="InParanoid" id="I7ME17"/>
<dbReference type="InterPro" id="IPR046372">
    <property type="entry name" value="PARG_cat_C"/>
</dbReference>
<dbReference type="InterPro" id="IPR007724">
    <property type="entry name" value="Poly_GlycHdrlase"/>
</dbReference>
<dbReference type="KEGG" id="tet:TTHERM_00404270"/>
<evidence type="ECO:0000313" key="3">
    <source>
        <dbReference type="EMBL" id="EAR93857.4"/>
    </source>
</evidence>
<dbReference type="GO" id="GO:0006282">
    <property type="term" value="P:regulation of DNA repair"/>
    <property type="evidence" value="ECO:0007669"/>
    <property type="project" value="InterPro"/>
</dbReference>
<dbReference type="GO" id="GO:0005737">
    <property type="term" value="C:cytoplasm"/>
    <property type="evidence" value="ECO:0007669"/>
    <property type="project" value="TreeGrafter"/>
</dbReference>
<evidence type="ECO:0000259" key="2">
    <source>
        <dbReference type="Pfam" id="PF05028"/>
    </source>
</evidence>
<proteinExistence type="predicted"/>
<dbReference type="GeneID" id="7828893"/>